<proteinExistence type="predicted"/>
<reference evidence="1" key="2">
    <citation type="submission" date="2020-11" db="EMBL/GenBank/DDBJ databases">
        <authorList>
            <person name="McCartney M.A."/>
            <person name="Auch B."/>
            <person name="Kono T."/>
            <person name="Mallez S."/>
            <person name="Becker A."/>
            <person name="Gohl D.M."/>
            <person name="Silverstein K.A.T."/>
            <person name="Koren S."/>
            <person name="Bechman K.B."/>
            <person name="Herman A."/>
            <person name="Abrahante J.E."/>
            <person name="Garbe J."/>
        </authorList>
    </citation>
    <scope>NUCLEOTIDE SEQUENCE</scope>
    <source>
        <strain evidence="1">Duluth1</strain>
        <tissue evidence="1">Whole animal</tissue>
    </source>
</reference>
<dbReference type="AlphaFoldDB" id="A0A9D4LMK4"/>
<keyword evidence="2" id="KW-1185">Reference proteome</keyword>
<accession>A0A9D4LMK4</accession>
<reference evidence="1" key="1">
    <citation type="journal article" date="2019" name="bioRxiv">
        <title>The Genome of the Zebra Mussel, Dreissena polymorpha: A Resource for Invasive Species Research.</title>
        <authorList>
            <person name="McCartney M.A."/>
            <person name="Auch B."/>
            <person name="Kono T."/>
            <person name="Mallez S."/>
            <person name="Zhang Y."/>
            <person name="Obille A."/>
            <person name="Becker A."/>
            <person name="Abrahante J.E."/>
            <person name="Garbe J."/>
            <person name="Badalamenti J.P."/>
            <person name="Herman A."/>
            <person name="Mangelson H."/>
            <person name="Liachko I."/>
            <person name="Sullivan S."/>
            <person name="Sone E.D."/>
            <person name="Koren S."/>
            <person name="Silverstein K.A.T."/>
            <person name="Beckman K.B."/>
            <person name="Gohl D.M."/>
        </authorList>
    </citation>
    <scope>NUCLEOTIDE SEQUENCE</scope>
    <source>
        <strain evidence="1">Duluth1</strain>
        <tissue evidence="1">Whole animal</tissue>
    </source>
</reference>
<dbReference type="Proteomes" id="UP000828390">
    <property type="component" value="Unassembled WGS sequence"/>
</dbReference>
<evidence type="ECO:0000313" key="2">
    <source>
        <dbReference type="Proteomes" id="UP000828390"/>
    </source>
</evidence>
<name>A0A9D4LMK4_DREPO</name>
<protein>
    <submittedName>
        <fullName evidence="1">Uncharacterized protein</fullName>
    </submittedName>
</protein>
<dbReference type="EMBL" id="JAIWYP010000002">
    <property type="protein sequence ID" value="KAH3861575.1"/>
    <property type="molecule type" value="Genomic_DNA"/>
</dbReference>
<organism evidence="1 2">
    <name type="scientific">Dreissena polymorpha</name>
    <name type="common">Zebra mussel</name>
    <name type="synonym">Mytilus polymorpha</name>
    <dbReference type="NCBI Taxonomy" id="45954"/>
    <lineage>
        <taxon>Eukaryota</taxon>
        <taxon>Metazoa</taxon>
        <taxon>Spiralia</taxon>
        <taxon>Lophotrochozoa</taxon>
        <taxon>Mollusca</taxon>
        <taxon>Bivalvia</taxon>
        <taxon>Autobranchia</taxon>
        <taxon>Heteroconchia</taxon>
        <taxon>Euheterodonta</taxon>
        <taxon>Imparidentia</taxon>
        <taxon>Neoheterodontei</taxon>
        <taxon>Myida</taxon>
        <taxon>Dreissenoidea</taxon>
        <taxon>Dreissenidae</taxon>
        <taxon>Dreissena</taxon>
    </lineage>
</organism>
<sequence>MFYRNNIWSVADLNEEDIYEESALIKITERAISQLLETDCEDSLAIISLFEDAVFCLWKESNEAFLDSLHTIYDDDEVEMEWDYRTEYAHDVSDDSSWLIQHDVVKRGVCDSCHGNIQNLGHITEDLKATLHYSGMKSDSVRTACMSCGNVADVDNDSAARAHSECPSIELVLNCTIQSNNLPPKGRPQLVDCATQTEIQTSVGQMWPGLADMPRYLNPILTQLIKIGLQIPKALQW</sequence>
<evidence type="ECO:0000313" key="1">
    <source>
        <dbReference type="EMBL" id="KAH3861575.1"/>
    </source>
</evidence>
<gene>
    <name evidence="1" type="ORF">DPMN_024507</name>
</gene>
<comment type="caution">
    <text evidence="1">The sequence shown here is derived from an EMBL/GenBank/DDBJ whole genome shotgun (WGS) entry which is preliminary data.</text>
</comment>